<sequence length="333" mass="37581">MLKRIGLGLTSVCSSCVGRDGARNQRRHQRLENDPYEERADEEYILPNGNLVWDPSSKKFSSQRTDGRGPGYVPPDVPKSEASRIPTVEEFKLLKTLGKGAFGKVLLAAHKPTRHLYALKVVPKAKCTSRKQIRQVLSEMDILKIVKHPFCVVLQFSFQNSEFLFYVFEFAAGGMLFYHLKEEGRFTEARARFYIGEIVLALEYLHGLGIIFRDLKPENCLLSAAGHIVLTDFGSAKKLLEGEKTSTLAGTPHYMAPEVLKGEPYTTSADWWSCGVLLFEMITGKTPFESSDRMELYRAILGGHFKMPMFVSIRARSILYEVSNFFSYIRGSA</sequence>
<dbReference type="AlphaFoldDB" id="A0A1X7UR45"/>
<dbReference type="FunFam" id="1.10.510.10:FF:000571">
    <property type="entry name" value="Maternal embryonic leucine zipper kinase"/>
    <property type="match status" value="1"/>
</dbReference>
<dbReference type="GO" id="GO:0005524">
    <property type="term" value="F:ATP binding"/>
    <property type="evidence" value="ECO:0007669"/>
    <property type="project" value="UniProtKB-UniRule"/>
</dbReference>
<dbReference type="PANTHER" id="PTHR24351">
    <property type="entry name" value="RIBOSOMAL PROTEIN S6 KINASE"/>
    <property type="match status" value="1"/>
</dbReference>
<accession>A0A1X7UR45</accession>
<name>A0A1X7UR45_AMPQE</name>
<dbReference type="GO" id="GO:0004674">
    <property type="term" value="F:protein serine/threonine kinase activity"/>
    <property type="evidence" value="ECO:0007669"/>
    <property type="project" value="UniProtKB-KW"/>
</dbReference>
<evidence type="ECO:0000256" key="4">
    <source>
        <dbReference type="ARBA" id="ARBA00022777"/>
    </source>
</evidence>
<dbReference type="SMART" id="SM00220">
    <property type="entry name" value="S_TKc"/>
    <property type="match status" value="1"/>
</dbReference>
<evidence type="ECO:0000256" key="1">
    <source>
        <dbReference type="ARBA" id="ARBA00022527"/>
    </source>
</evidence>
<evidence type="ECO:0000256" key="7">
    <source>
        <dbReference type="SAM" id="MobiDB-lite"/>
    </source>
</evidence>
<dbReference type="PROSITE" id="PS50011">
    <property type="entry name" value="PROTEIN_KINASE_DOM"/>
    <property type="match status" value="1"/>
</dbReference>
<evidence type="ECO:0000259" key="8">
    <source>
        <dbReference type="PROSITE" id="PS50011"/>
    </source>
</evidence>
<dbReference type="InterPro" id="IPR000719">
    <property type="entry name" value="Prot_kinase_dom"/>
</dbReference>
<dbReference type="Gene3D" id="1.10.510.10">
    <property type="entry name" value="Transferase(Phosphotransferase) domain 1"/>
    <property type="match status" value="1"/>
</dbReference>
<dbReference type="InParanoid" id="A0A1X7UR45"/>
<dbReference type="STRING" id="400682.A0A1X7UR45"/>
<keyword evidence="5 6" id="KW-0067">ATP-binding</keyword>
<feature type="region of interest" description="Disordered" evidence="7">
    <location>
        <begin position="55"/>
        <end position="79"/>
    </location>
</feature>
<feature type="binding site" evidence="6">
    <location>
        <position position="120"/>
    </location>
    <ligand>
        <name>ATP</name>
        <dbReference type="ChEBI" id="CHEBI:30616"/>
    </ligand>
</feature>
<evidence type="ECO:0000256" key="6">
    <source>
        <dbReference type="PROSITE-ProRule" id="PRU10141"/>
    </source>
</evidence>
<organism evidence="9">
    <name type="scientific">Amphimedon queenslandica</name>
    <name type="common">Sponge</name>
    <dbReference type="NCBI Taxonomy" id="400682"/>
    <lineage>
        <taxon>Eukaryota</taxon>
        <taxon>Metazoa</taxon>
        <taxon>Porifera</taxon>
        <taxon>Demospongiae</taxon>
        <taxon>Heteroscleromorpha</taxon>
        <taxon>Haplosclerida</taxon>
        <taxon>Niphatidae</taxon>
        <taxon>Amphimedon</taxon>
    </lineage>
</organism>
<proteinExistence type="predicted"/>
<evidence type="ECO:0000256" key="2">
    <source>
        <dbReference type="ARBA" id="ARBA00022679"/>
    </source>
</evidence>
<keyword evidence="3 6" id="KW-0547">Nucleotide-binding</keyword>
<reference evidence="9" key="1">
    <citation type="submission" date="2017-05" db="UniProtKB">
        <authorList>
            <consortium name="EnsemblMetazoa"/>
        </authorList>
    </citation>
    <scope>IDENTIFICATION</scope>
</reference>
<dbReference type="InterPro" id="IPR017441">
    <property type="entry name" value="Protein_kinase_ATP_BS"/>
</dbReference>
<dbReference type="EnsemblMetazoa" id="Aqu2.1.30465_001">
    <property type="protein sequence ID" value="Aqu2.1.30465_001"/>
    <property type="gene ID" value="Aqu2.1.30465"/>
</dbReference>
<protein>
    <recommendedName>
        <fullName evidence="8">Protein kinase domain-containing protein</fullName>
    </recommendedName>
</protein>
<dbReference type="InterPro" id="IPR011009">
    <property type="entry name" value="Kinase-like_dom_sf"/>
</dbReference>
<keyword evidence="2" id="KW-0808">Transferase</keyword>
<evidence type="ECO:0000313" key="9">
    <source>
        <dbReference type="EnsemblMetazoa" id="Aqu2.1.30465_001"/>
    </source>
</evidence>
<dbReference type="OrthoDB" id="2156623at2759"/>
<dbReference type="SUPFAM" id="SSF56112">
    <property type="entry name" value="Protein kinase-like (PK-like)"/>
    <property type="match status" value="1"/>
</dbReference>
<dbReference type="Gene3D" id="3.30.200.20">
    <property type="entry name" value="Phosphorylase Kinase, domain 1"/>
    <property type="match status" value="1"/>
</dbReference>
<dbReference type="Pfam" id="PF00069">
    <property type="entry name" value="Pkinase"/>
    <property type="match status" value="1"/>
</dbReference>
<dbReference type="PROSITE" id="PS00107">
    <property type="entry name" value="PROTEIN_KINASE_ATP"/>
    <property type="match status" value="1"/>
</dbReference>
<feature type="domain" description="Protein kinase" evidence="8">
    <location>
        <begin position="91"/>
        <end position="333"/>
    </location>
</feature>
<dbReference type="CDD" id="cd05123">
    <property type="entry name" value="STKc_AGC"/>
    <property type="match status" value="1"/>
</dbReference>
<keyword evidence="1" id="KW-0723">Serine/threonine-protein kinase</keyword>
<evidence type="ECO:0000256" key="3">
    <source>
        <dbReference type="ARBA" id="ARBA00022741"/>
    </source>
</evidence>
<keyword evidence="4" id="KW-0418">Kinase</keyword>
<dbReference type="InterPro" id="IPR045270">
    <property type="entry name" value="STKc_AGC"/>
</dbReference>
<dbReference type="FunFam" id="3.30.200.20:FF:000042">
    <property type="entry name" value="Aurora kinase A"/>
    <property type="match status" value="1"/>
</dbReference>
<dbReference type="eggNOG" id="KOG0598">
    <property type="taxonomic scope" value="Eukaryota"/>
</dbReference>
<evidence type="ECO:0000256" key="5">
    <source>
        <dbReference type="ARBA" id="ARBA00022840"/>
    </source>
</evidence>